<dbReference type="AlphaFoldDB" id="A0A915CQB8"/>
<keyword evidence="2" id="KW-1185">Reference proteome</keyword>
<dbReference type="Proteomes" id="UP000887574">
    <property type="component" value="Unplaced"/>
</dbReference>
<reference evidence="3" key="1">
    <citation type="submission" date="2022-11" db="UniProtKB">
        <authorList>
            <consortium name="WormBaseParasite"/>
        </authorList>
    </citation>
    <scope>IDENTIFICATION</scope>
</reference>
<dbReference type="WBParaSite" id="jg11462">
    <property type="protein sequence ID" value="jg11462"/>
    <property type="gene ID" value="jg11462"/>
</dbReference>
<sequence length="103" mass="12400">MFKFKQQWINRSAFREWYDGFVPLISINNALERRNLDIKENYTFCERVSVPSFFLKPLTFPLPTMDEYKAAWKYNELSPEITDEPIGGKQRREESGRQEMVER</sequence>
<proteinExistence type="predicted"/>
<feature type="compositionally biased region" description="Basic and acidic residues" evidence="1">
    <location>
        <begin position="90"/>
        <end position="103"/>
    </location>
</feature>
<evidence type="ECO:0000313" key="2">
    <source>
        <dbReference type="Proteomes" id="UP000887574"/>
    </source>
</evidence>
<accession>A0A915CQB8</accession>
<protein>
    <submittedName>
        <fullName evidence="3">Uncharacterized protein</fullName>
    </submittedName>
</protein>
<evidence type="ECO:0000256" key="1">
    <source>
        <dbReference type="SAM" id="MobiDB-lite"/>
    </source>
</evidence>
<name>A0A915CQB8_9BILA</name>
<evidence type="ECO:0000313" key="3">
    <source>
        <dbReference type="WBParaSite" id="jg11462"/>
    </source>
</evidence>
<feature type="region of interest" description="Disordered" evidence="1">
    <location>
        <begin position="80"/>
        <end position="103"/>
    </location>
</feature>
<organism evidence="2 3">
    <name type="scientific">Ditylenchus dipsaci</name>
    <dbReference type="NCBI Taxonomy" id="166011"/>
    <lineage>
        <taxon>Eukaryota</taxon>
        <taxon>Metazoa</taxon>
        <taxon>Ecdysozoa</taxon>
        <taxon>Nematoda</taxon>
        <taxon>Chromadorea</taxon>
        <taxon>Rhabditida</taxon>
        <taxon>Tylenchina</taxon>
        <taxon>Tylenchomorpha</taxon>
        <taxon>Sphaerularioidea</taxon>
        <taxon>Anguinidae</taxon>
        <taxon>Anguininae</taxon>
        <taxon>Ditylenchus</taxon>
    </lineage>
</organism>